<accession>A0AAD1U5K0</accession>
<evidence type="ECO:0000313" key="2">
    <source>
        <dbReference type="EMBL" id="CAI2359434.1"/>
    </source>
</evidence>
<organism evidence="2 3">
    <name type="scientific">Euplotes crassus</name>
    <dbReference type="NCBI Taxonomy" id="5936"/>
    <lineage>
        <taxon>Eukaryota</taxon>
        <taxon>Sar</taxon>
        <taxon>Alveolata</taxon>
        <taxon>Ciliophora</taxon>
        <taxon>Intramacronucleata</taxon>
        <taxon>Spirotrichea</taxon>
        <taxon>Hypotrichia</taxon>
        <taxon>Euplotida</taxon>
        <taxon>Euplotidae</taxon>
        <taxon>Moneuplotes</taxon>
    </lineage>
</organism>
<dbReference type="Pfam" id="PF11815">
    <property type="entry name" value="DUF3336"/>
    <property type="match status" value="1"/>
</dbReference>
<protein>
    <recommendedName>
        <fullName evidence="1">Triacylglycerol lipase N-terminal domain-containing protein</fullName>
    </recommendedName>
</protein>
<reference evidence="2" key="1">
    <citation type="submission" date="2023-07" db="EMBL/GenBank/DDBJ databases">
        <authorList>
            <consortium name="AG Swart"/>
            <person name="Singh M."/>
            <person name="Singh A."/>
            <person name="Seah K."/>
            <person name="Emmerich C."/>
        </authorList>
    </citation>
    <scope>NUCLEOTIDE SEQUENCE</scope>
    <source>
        <strain evidence="2">DP1</strain>
    </source>
</reference>
<dbReference type="Proteomes" id="UP001295684">
    <property type="component" value="Unassembled WGS sequence"/>
</dbReference>
<dbReference type="GO" id="GO:0004806">
    <property type="term" value="F:triacylglycerol lipase activity"/>
    <property type="evidence" value="ECO:0007669"/>
    <property type="project" value="InterPro"/>
</dbReference>
<comment type="caution">
    <text evidence="2">The sequence shown here is derived from an EMBL/GenBank/DDBJ whole genome shotgun (WGS) entry which is preliminary data.</text>
</comment>
<dbReference type="EMBL" id="CAMPGE010000682">
    <property type="protein sequence ID" value="CAI2359434.1"/>
    <property type="molecule type" value="Genomic_DNA"/>
</dbReference>
<keyword evidence="3" id="KW-1185">Reference proteome</keyword>
<sequence length="136" mass="16423">MKENSPLRKLRLLIKGIFSQSMKELGEVRKALTFFLYKLIKTVYVHLHVRKLTKKMMEAKNYKEWEETGKEMDGVLRNNKWKAEMRSRNYDYKNVNYMYLFLKELRRNDLAHGLTYTLRSNLCKNMYGIANPVLYE</sequence>
<gene>
    <name evidence="2" type="ORF">ECRASSUSDP1_LOCUS725</name>
</gene>
<feature type="domain" description="Triacylglycerol lipase N-terminal" evidence="1">
    <location>
        <begin position="49"/>
        <end position="136"/>
    </location>
</feature>
<dbReference type="GO" id="GO:0006629">
    <property type="term" value="P:lipid metabolic process"/>
    <property type="evidence" value="ECO:0007669"/>
    <property type="project" value="InterPro"/>
</dbReference>
<dbReference type="AlphaFoldDB" id="A0AAD1U5K0"/>
<evidence type="ECO:0000313" key="3">
    <source>
        <dbReference type="Proteomes" id="UP001295684"/>
    </source>
</evidence>
<proteinExistence type="predicted"/>
<dbReference type="InterPro" id="IPR021771">
    <property type="entry name" value="Triacylglycerol_lipase_N"/>
</dbReference>
<evidence type="ECO:0000259" key="1">
    <source>
        <dbReference type="Pfam" id="PF11815"/>
    </source>
</evidence>
<name>A0AAD1U5K0_EUPCR</name>